<feature type="transmembrane region" description="Helical" evidence="1">
    <location>
        <begin position="6"/>
        <end position="24"/>
    </location>
</feature>
<evidence type="ECO:0000313" key="3">
    <source>
        <dbReference type="Proteomes" id="UP000177698"/>
    </source>
</evidence>
<sequence>MQKNNFGLLILAGFAVIFLSLLVLNSKKQYTYNTSAQILPLTPYPTKTLSKYVYITYTCRNDSTGGSYVLTNSNRCRSGAEWMKDANNSCYQKTSGTCAATGTMSGCVETYKYSPECAVKPVTISIWPTKYLTPTRYPSIYPTKWPTTNISCKPIDCPAPPEGCRYYGGDNCTTCGKLNCYNTTPILYGSPYPTRVYFTPPPSYQ</sequence>
<accession>A0A1F7IFC5</accession>
<organism evidence="2 3">
    <name type="scientific">Candidatus Roizmanbacteria bacterium RIFCSPLOWO2_01_FULL_37_12</name>
    <dbReference type="NCBI Taxonomy" id="1802056"/>
    <lineage>
        <taxon>Bacteria</taxon>
        <taxon>Candidatus Roizmaniibacteriota</taxon>
    </lineage>
</organism>
<evidence type="ECO:0000313" key="2">
    <source>
        <dbReference type="EMBL" id="OGK42066.1"/>
    </source>
</evidence>
<evidence type="ECO:0000256" key="1">
    <source>
        <dbReference type="SAM" id="Phobius"/>
    </source>
</evidence>
<dbReference type="AlphaFoldDB" id="A0A1F7IFC5"/>
<comment type="caution">
    <text evidence="2">The sequence shown here is derived from an EMBL/GenBank/DDBJ whole genome shotgun (WGS) entry which is preliminary data.</text>
</comment>
<keyword evidence="1" id="KW-0472">Membrane</keyword>
<dbReference type="Proteomes" id="UP000177698">
    <property type="component" value="Unassembled WGS sequence"/>
</dbReference>
<keyword evidence="1" id="KW-1133">Transmembrane helix</keyword>
<dbReference type="EMBL" id="MGAG01000005">
    <property type="protein sequence ID" value="OGK42066.1"/>
    <property type="molecule type" value="Genomic_DNA"/>
</dbReference>
<gene>
    <name evidence="2" type="ORF">A2954_03370</name>
</gene>
<protein>
    <submittedName>
        <fullName evidence="2">Uncharacterized protein</fullName>
    </submittedName>
</protein>
<keyword evidence="1" id="KW-0812">Transmembrane</keyword>
<name>A0A1F7IFC5_9BACT</name>
<reference evidence="2 3" key="1">
    <citation type="journal article" date="2016" name="Nat. Commun.">
        <title>Thousands of microbial genomes shed light on interconnected biogeochemical processes in an aquifer system.</title>
        <authorList>
            <person name="Anantharaman K."/>
            <person name="Brown C.T."/>
            <person name="Hug L.A."/>
            <person name="Sharon I."/>
            <person name="Castelle C.J."/>
            <person name="Probst A.J."/>
            <person name="Thomas B.C."/>
            <person name="Singh A."/>
            <person name="Wilkins M.J."/>
            <person name="Karaoz U."/>
            <person name="Brodie E.L."/>
            <person name="Williams K.H."/>
            <person name="Hubbard S.S."/>
            <person name="Banfield J.F."/>
        </authorList>
    </citation>
    <scope>NUCLEOTIDE SEQUENCE [LARGE SCALE GENOMIC DNA]</scope>
</reference>
<dbReference type="STRING" id="1802056.A2954_03370"/>
<proteinExistence type="predicted"/>